<sequence length="162" mass="17900">MNAEDVETVPSTGLLPVNNATDFSSYRRRVSASLTSNSEMQAQRNKVKPQAPPPFEHPPDLGYQEVPASQVEELFRRTRGEVLPADRMEVDEPAHVTSPRFETPLPLPHLRGPQASVNLSPRAPAPVHYTFATFPNSSSANSVWQILTLKIMSTISFVSTAY</sequence>
<feature type="region of interest" description="Disordered" evidence="1">
    <location>
        <begin position="1"/>
        <end position="63"/>
    </location>
</feature>
<dbReference type="EMBL" id="JBHFEH010000012">
    <property type="protein sequence ID" value="KAL2055229.1"/>
    <property type="molecule type" value="Genomic_DNA"/>
</dbReference>
<comment type="caution">
    <text evidence="2">The sequence shown here is derived from an EMBL/GenBank/DDBJ whole genome shotgun (WGS) entry which is preliminary data.</text>
</comment>
<evidence type="ECO:0000256" key="1">
    <source>
        <dbReference type="SAM" id="MobiDB-lite"/>
    </source>
</evidence>
<feature type="compositionally biased region" description="Polar residues" evidence="1">
    <location>
        <begin position="32"/>
        <end position="44"/>
    </location>
</feature>
<keyword evidence="3" id="KW-1185">Reference proteome</keyword>
<evidence type="ECO:0000313" key="2">
    <source>
        <dbReference type="EMBL" id="KAL2055229.1"/>
    </source>
</evidence>
<accession>A0ABR4BBJ8</accession>
<reference evidence="2 3" key="1">
    <citation type="submission" date="2024-09" db="EMBL/GenBank/DDBJ databases">
        <title>Rethinking Asexuality: The Enigmatic Case of Functional Sexual Genes in Lepraria (Stereocaulaceae).</title>
        <authorList>
            <person name="Doellman M."/>
            <person name="Sun Y."/>
            <person name="Barcenas-Pena A."/>
            <person name="Lumbsch H.T."/>
            <person name="Grewe F."/>
        </authorList>
    </citation>
    <scope>NUCLEOTIDE SEQUENCE [LARGE SCALE GENOMIC DNA]</scope>
    <source>
        <strain evidence="2 3">Grewe 0041</strain>
    </source>
</reference>
<proteinExistence type="predicted"/>
<feature type="compositionally biased region" description="Basic and acidic residues" evidence="1">
    <location>
        <begin position="85"/>
        <end position="94"/>
    </location>
</feature>
<feature type="region of interest" description="Disordered" evidence="1">
    <location>
        <begin position="85"/>
        <end position="108"/>
    </location>
</feature>
<evidence type="ECO:0000313" key="3">
    <source>
        <dbReference type="Proteomes" id="UP001590951"/>
    </source>
</evidence>
<organism evidence="2 3">
    <name type="scientific">Lepraria finkii</name>
    <dbReference type="NCBI Taxonomy" id="1340010"/>
    <lineage>
        <taxon>Eukaryota</taxon>
        <taxon>Fungi</taxon>
        <taxon>Dikarya</taxon>
        <taxon>Ascomycota</taxon>
        <taxon>Pezizomycotina</taxon>
        <taxon>Lecanoromycetes</taxon>
        <taxon>OSLEUM clade</taxon>
        <taxon>Lecanoromycetidae</taxon>
        <taxon>Lecanorales</taxon>
        <taxon>Lecanorineae</taxon>
        <taxon>Stereocaulaceae</taxon>
        <taxon>Lepraria</taxon>
    </lineage>
</organism>
<gene>
    <name evidence="2" type="ORF">ABVK25_004567</name>
</gene>
<name>A0ABR4BBJ8_9LECA</name>
<dbReference type="Proteomes" id="UP001590951">
    <property type="component" value="Unassembled WGS sequence"/>
</dbReference>
<protein>
    <submittedName>
        <fullName evidence="2">Uncharacterized protein</fullName>
    </submittedName>
</protein>